<dbReference type="SUPFAM" id="SSF48452">
    <property type="entry name" value="TPR-like"/>
    <property type="match status" value="1"/>
</dbReference>
<feature type="domain" description="SGTA homodimerisation" evidence="6">
    <location>
        <begin position="19"/>
        <end position="67"/>
    </location>
</feature>
<evidence type="ECO:0000313" key="7">
    <source>
        <dbReference type="EMBL" id="OQV20989.1"/>
    </source>
</evidence>
<feature type="compositionally biased region" description="Basic and acidic residues" evidence="5">
    <location>
        <begin position="362"/>
        <end position="371"/>
    </location>
</feature>
<dbReference type="InterPro" id="IPR047150">
    <property type="entry name" value="SGT"/>
</dbReference>
<dbReference type="InterPro" id="IPR011990">
    <property type="entry name" value="TPR-like_helical_dom_sf"/>
</dbReference>
<dbReference type="InterPro" id="IPR019734">
    <property type="entry name" value="TPR_rpt"/>
</dbReference>
<dbReference type="EMBL" id="MTYJ01000026">
    <property type="protein sequence ID" value="OQV20989.1"/>
    <property type="molecule type" value="Genomic_DNA"/>
</dbReference>
<proteinExistence type="inferred from homology"/>
<dbReference type="Pfam" id="PF16546">
    <property type="entry name" value="SGTA_dimer"/>
    <property type="match status" value="1"/>
</dbReference>
<dbReference type="Gene3D" id="1.25.40.10">
    <property type="entry name" value="Tetratricopeptide repeat domain"/>
    <property type="match status" value="1"/>
</dbReference>
<evidence type="ECO:0000259" key="6">
    <source>
        <dbReference type="Pfam" id="PF16546"/>
    </source>
</evidence>
<dbReference type="GO" id="GO:0016020">
    <property type="term" value="C:membrane"/>
    <property type="evidence" value="ECO:0007669"/>
    <property type="project" value="TreeGrafter"/>
</dbReference>
<evidence type="ECO:0000313" key="8">
    <source>
        <dbReference type="Proteomes" id="UP000192578"/>
    </source>
</evidence>
<feature type="compositionally biased region" description="Low complexity" evidence="5">
    <location>
        <begin position="346"/>
        <end position="356"/>
    </location>
</feature>
<feature type="repeat" description="TPR" evidence="4">
    <location>
        <begin position="180"/>
        <end position="213"/>
    </location>
</feature>
<dbReference type="PROSITE" id="PS50293">
    <property type="entry name" value="TPR_REGION"/>
    <property type="match status" value="1"/>
</dbReference>
<dbReference type="PANTHER" id="PTHR45831">
    <property type="entry name" value="LD24721P"/>
    <property type="match status" value="1"/>
</dbReference>
<evidence type="ECO:0000256" key="4">
    <source>
        <dbReference type="PROSITE-ProRule" id="PRU00339"/>
    </source>
</evidence>
<gene>
    <name evidence="7" type="ORF">BV898_05065</name>
</gene>
<dbReference type="SMART" id="SM00028">
    <property type="entry name" value="TPR"/>
    <property type="match status" value="3"/>
</dbReference>
<comment type="similarity">
    <text evidence="1">Belongs to the SGT family.</text>
</comment>
<keyword evidence="2" id="KW-0677">Repeat</keyword>
<comment type="caution">
    <text evidence="7">The sequence shown here is derived from an EMBL/GenBank/DDBJ whole genome shotgun (WGS) entry which is preliminary data.</text>
</comment>
<protein>
    <submittedName>
        <fullName evidence="7">Small glutamine-rich tetratricopeptide repeat-containing protein alpha</fullName>
    </submittedName>
</protein>
<dbReference type="InterPro" id="IPR032374">
    <property type="entry name" value="SGTA_dimer"/>
</dbReference>
<evidence type="ECO:0000256" key="3">
    <source>
        <dbReference type="ARBA" id="ARBA00022803"/>
    </source>
</evidence>
<name>A0A1W0X0J0_HYPEX</name>
<organism evidence="7 8">
    <name type="scientific">Hypsibius exemplaris</name>
    <name type="common">Freshwater tardigrade</name>
    <dbReference type="NCBI Taxonomy" id="2072580"/>
    <lineage>
        <taxon>Eukaryota</taxon>
        <taxon>Metazoa</taxon>
        <taxon>Ecdysozoa</taxon>
        <taxon>Tardigrada</taxon>
        <taxon>Eutardigrada</taxon>
        <taxon>Parachela</taxon>
        <taxon>Hypsibioidea</taxon>
        <taxon>Hypsibiidae</taxon>
        <taxon>Hypsibius</taxon>
    </lineage>
</organism>
<keyword evidence="3 4" id="KW-0802">TPR repeat</keyword>
<dbReference type="OrthoDB" id="2335338at2759"/>
<feature type="compositionally biased region" description="Basic and acidic residues" evidence="5">
    <location>
        <begin position="108"/>
        <end position="121"/>
    </location>
</feature>
<dbReference type="GO" id="GO:0060090">
    <property type="term" value="F:molecular adaptor activity"/>
    <property type="evidence" value="ECO:0007669"/>
    <property type="project" value="TreeGrafter"/>
</dbReference>
<dbReference type="Pfam" id="PF13181">
    <property type="entry name" value="TPR_8"/>
    <property type="match status" value="1"/>
</dbReference>
<accession>A0A1W0X0J0</accession>
<dbReference type="GO" id="GO:0006620">
    <property type="term" value="P:post-translational protein targeting to endoplasmic reticulum membrane"/>
    <property type="evidence" value="ECO:0007669"/>
    <property type="project" value="TreeGrafter"/>
</dbReference>
<dbReference type="GO" id="GO:0072380">
    <property type="term" value="C:TRC complex"/>
    <property type="evidence" value="ECO:0007669"/>
    <property type="project" value="TreeGrafter"/>
</dbReference>
<evidence type="ECO:0000256" key="1">
    <source>
        <dbReference type="ARBA" id="ARBA00008175"/>
    </source>
</evidence>
<feature type="repeat" description="TPR" evidence="4">
    <location>
        <begin position="112"/>
        <end position="145"/>
    </location>
</feature>
<reference evidence="8" key="1">
    <citation type="submission" date="2017-01" db="EMBL/GenBank/DDBJ databases">
        <title>Comparative genomics of anhydrobiosis in the tardigrade Hypsibius dujardini.</title>
        <authorList>
            <person name="Yoshida Y."/>
            <person name="Koutsovoulos G."/>
            <person name="Laetsch D."/>
            <person name="Stevens L."/>
            <person name="Kumar S."/>
            <person name="Horikawa D."/>
            <person name="Ishino K."/>
            <person name="Komine S."/>
            <person name="Tomita M."/>
            <person name="Blaxter M."/>
            <person name="Arakawa K."/>
        </authorList>
    </citation>
    <scope>NUCLEOTIDE SEQUENCE [LARGE SCALE GENOMIC DNA]</scope>
    <source>
        <strain evidence="8">Z151</strain>
    </source>
</reference>
<evidence type="ECO:0000256" key="2">
    <source>
        <dbReference type="ARBA" id="ARBA00022737"/>
    </source>
</evidence>
<feature type="region of interest" description="Disordered" evidence="5">
    <location>
        <begin position="335"/>
        <end position="378"/>
    </location>
</feature>
<keyword evidence="8" id="KW-1185">Reference proteome</keyword>
<evidence type="ECO:0000256" key="5">
    <source>
        <dbReference type="SAM" id="MobiDB-lite"/>
    </source>
</evidence>
<dbReference type="Gene3D" id="1.20.5.420">
    <property type="entry name" value="Immunoglobulin FC, subunit C"/>
    <property type="match status" value="1"/>
</dbReference>
<dbReference type="Pfam" id="PF13414">
    <property type="entry name" value="TPR_11"/>
    <property type="match status" value="1"/>
</dbReference>
<dbReference type="PROSITE" id="PS50005">
    <property type="entry name" value="TPR"/>
    <property type="match status" value="2"/>
</dbReference>
<dbReference type="AlphaFoldDB" id="A0A1W0X0J0"/>
<feature type="region of interest" description="Disordered" evidence="5">
    <location>
        <begin position="100"/>
        <end position="121"/>
    </location>
</feature>
<dbReference type="Proteomes" id="UP000192578">
    <property type="component" value="Unassembled WGS sequence"/>
</dbReference>
<sequence>MDADKSAADQDPLALGAINERRLVAAVLEFLKTKSEKEETPAPVRENLDVARQCLTQAFDLTEDRIEILRPQMSLIDIFASHPDAAPSDPKRVLESELNRTPAATAEAKNKAEEHKNRGNDLMKNGQIDEALQAYSQALTLDPTNPILYCNRAAAYSKLNQHDLAAKDCEIALAFDSTYAKAYGRYGLALHGLGMLKEAKEALEKAVSLDESNQLYKNNLKLVEDAIAGSSGLDQGGAPGGFPGGFPGMGMGGMPGGLPSGMFDMLQNPDFQSSMMNMMQNPQVQQMISQFSGMFASQMGGGAQGGAPPNLNEMFQGGLQGLSGMTPEQIAAQMQGLFGGGPPPAGGAAAAPDAPGSQLPKGPEDKDKKDPPPPSYFS</sequence>
<dbReference type="PANTHER" id="PTHR45831:SF2">
    <property type="entry name" value="LD24721P"/>
    <property type="match status" value="1"/>
</dbReference>